<protein>
    <recommendedName>
        <fullName evidence="3">FlgN protein</fullName>
    </recommendedName>
</protein>
<dbReference type="Proteomes" id="UP000003379">
    <property type="component" value="Unassembled WGS sequence"/>
</dbReference>
<dbReference type="RefSeq" id="WP_009529148.1">
    <property type="nucleotide sequence ID" value="NZ_JH414603.1"/>
</dbReference>
<dbReference type="HOGENOM" id="CLU_1702603_0_0_9"/>
<evidence type="ECO:0008006" key="3">
    <source>
        <dbReference type="Google" id="ProtNLM"/>
    </source>
</evidence>
<evidence type="ECO:0000313" key="1">
    <source>
        <dbReference type="EMBL" id="EHL19939.1"/>
    </source>
</evidence>
<comment type="caution">
    <text evidence="1">The sequence shown here is derived from an EMBL/GenBank/DDBJ whole genome shotgun (WGS) entry which is preliminary data.</text>
</comment>
<proteinExistence type="predicted"/>
<accession>G9XAU5</accession>
<evidence type="ECO:0000313" key="2">
    <source>
        <dbReference type="Proteomes" id="UP000003379"/>
    </source>
</evidence>
<name>G9XAU5_9FIRM</name>
<sequence>MKDYQSLVDITLNKLKLSIEFLEITKDLKNKANEEIFEDVDAKLDERQEIIQIIQLLDSEFLTLFEKLKQEEDFEKNIVNYPKLSDYITHIKDNFRQAYEIDQLILPILEIELENVKKNIKKSRNEAIVSEKYAQESIKKMTGASFGIFIDEMK</sequence>
<reference evidence="1 2" key="1">
    <citation type="submission" date="2011-08" db="EMBL/GenBank/DDBJ databases">
        <title>The Genome Sequence of Eubacteriaceae bacterium CM5.</title>
        <authorList>
            <consortium name="The Broad Institute Genome Sequencing Platform"/>
            <person name="Earl A."/>
            <person name="Ward D."/>
            <person name="Feldgarden M."/>
            <person name="Gevers D."/>
            <person name="Sizova M."/>
            <person name="Hazen A."/>
            <person name="Epstein S."/>
            <person name="Young S.K."/>
            <person name="Zeng Q."/>
            <person name="Gargeya S."/>
            <person name="Fitzgerald M."/>
            <person name="Haas B."/>
            <person name="Abouelleil A."/>
            <person name="Alvarado L."/>
            <person name="Arachchi H.M."/>
            <person name="Berlin A."/>
            <person name="Brown A."/>
            <person name="Chapman S.B."/>
            <person name="Chen Z."/>
            <person name="Dunbar C."/>
            <person name="Freedman E."/>
            <person name="Gearin G."/>
            <person name="Gellesch M."/>
            <person name="Goldberg J."/>
            <person name="Griggs A."/>
            <person name="Gujja S."/>
            <person name="Heiman D."/>
            <person name="Howarth C."/>
            <person name="Larson L."/>
            <person name="Lui A."/>
            <person name="MacDonald P.J.P."/>
            <person name="Montmayeur A."/>
            <person name="Murphy C."/>
            <person name="Neiman D."/>
            <person name="Pearson M."/>
            <person name="Priest M."/>
            <person name="Roberts A."/>
            <person name="Saif S."/>
            <person name="Shea T."/>
            <person name="Shenoy N."/>
            <person name="Sisk P."/>
            <person name="Stolte C."/>
            <person name="Sykes S."/>
            <person name="Wortman J."/>
            <person name="Nusbaum C."/>
            <person name="Birren B."/>
        </authorList>
    </citation>
    <scope>NUCLEOTIDE SEQUENCE [LARGE SCALE GENOMIC DNA]</scope>
    <source>
        <strain evidence="1 2">CM5</strain>
    </source>
</reference>
<gene>
    <name evidence="1" type="ORF">HMPREF9628_01112</name>
</gene>
<organism evidence="1 2">
    <name type="scientific">Peptoanaerobacter stomatis</name>
    <dbReference type="NCBI Taxonomy" id="796937"/>
    <lineage>
        <taxon>Bacteria</taxon>
        <taxon>Bacillati</taxon>
        <taxon>Bacillota</taxon>
        <taxon>Clostridia</taxon>
        <taxon>Peptostreptococcales</taxon>
        <taxon>Filifactoraceae</taxon>
        <taxon>Peptoanaerobacter</taxon>
    </lineage>
</organism>
<dbReference type="AlphaFoldDB" id="G9XAU5"/>
<dbReference type="EMBL" id="AFZG01000013">
    <property type="protein sequence ID" value="EHL19939.1"/>
    <property type="molecule type" value="Genomic_DNA"/>
</dbReference>